<dbReference type="Pfam" id="PF03167">
    <property type="entry name" value="UDG"/>
    <property type="match status" value="1"/>
</dbReference>
<dbReference type="Gene3D" id="3.40.470.10">
    <property type="entry name" value="Uracil-DNA glycosylase-like domain"/>
    <property type="match status" value="1"/>
</dbReference>
<feature type="domain" description="Uracil-DNA glycosylase-like" evidence="1">
    <location>
        <begin position="7"/>
        <end position="116"/>
    </location>
</feature>
<protein>
    <recommendedName>
        <fullName evidence="1">Uracil-DNA glycosylase-like domain-containing protein</fullName>
    </recommendedName>
</protein>
<organism evidence="2 3">
    <name type="scientific">Amycolatopsis dongchuanensis</name>
    <dbReference type="NCBI Taxonomy" id="1070866"/>
    <lineage>
        <taxon>Bacteria</taxon>
        <taxon>Bacillati</taxon>
        <taxon>Actinomycetota</taxon>
        <taxon>Actinomycetes</taxon>
        <taxon>Pseudonocardiales</taxon>
        <taxon>Pseudonocardiaceae</taxon>
        <taxon>Amycolatopsis</taxon>
    </lineage>
</organism>
<comment type="caution">
    <text evidence="2">The sequence shown here is derived from an EMBL/GenBank/DDBJ whole genome shotgun (WGS) entry which is preliminary data.</text>
</comment>
<reference evidence="3" key="1">
    <citation type="journal article" date="2019" name="Int. J. Syst. Evol. Microbiol.">
        <title>The Global Catalogue of Microorganisms (GCM) 10K type strain sequencing project: providing services to taxonomists for standard genome sequencing and annotation.</title>
        <authorList>
            <consortium name="The Broad Institute Genomics Platform"/>
            <consortium name="The Broad Institute Genome Sequencing Center for Infectious Disease"/>
            <person name="Wu L."/>
            <person name="Ma J."/>
        </authorList>
    </citation>
    <scope>NUCLEOTIDE SEQUENCE [LARGE SCALE GENOMIC DNA]</scope>
    <source>
        <strain evidence="3">JCM 18054</strain>
    </source>
</reference>
<dbReference type="PANTHER" id="PTHR42160:SF1">
    <property type="entry name" value="URACIL-DNA GLYCOSYLASE SUPERFAMILY PROTEIN"/>
    <property type="match status" value="1"/>
</dbReference>
<dbReference type="Proteomes" id="UP001500192">
    <property type="component" value="Unassembled WGS sequence"/>
</dbReference>
<dbReference type="InterPro" id="IPR005122">
    <property type="entry name" value="Uracil-DNA_glycosylase-like"/>
</dbReference>
<proteinExistence type="predicted"/>
<name>A0ABP9Q0N9_9PSEU</name>
<gene>
    <name evidence="2" type="ORF">GCM10023214_09100</name>
</gene>
<dbReference type="PANTHER" id="PTHR42160">
    <property type="entry name" value="URACIL-DNA GLYCOSYLASE SUPERFAMILY PROTEIN"/>
    <property type="match status" value="1"/>
</dbReference>
<dbReference type="SUPFAM" id="SSF52141">
    <property type="entry name" value="Uracil-DNA glycosylase-like"/>
    <property type="match status" value="1"/>
</dbReference>
<sequence length="132" mass="14452">MGQVAVARVVNTGQAPGWQPQGSGIPWGDASGVRFRSWLGVRDEEFYDPGLFAIAPMDFYLPGKGRTGDLPPRRHFAPRWHPRILAGMPGVALRVLIGAYAQRCYLAARNTWFEAEVVLASARRVPLALGHG</sequence>
<evidence type="ECO:0000313" key="2">
    <source>
        <dbReference type="EMBL" id="GAA5154567.1"/>
    </source>
</evidence>
<dbReference type="EMBL" id="BAABIB010000020">
    <property type="protein sequence ID" value="GAA5154567.1"/>
    <property type="molecule type" value="Genomic_DNA"/>
</dbReference>
<evidence type="ECO:0000313" key="3">
    <source>
        <dbReference type="Proteomes" id="UP001500192"/>
    </source>
</evidence>
<evidence type="ECO:0000259" key="1">
    <source>
        <dbReference type="Pfam" id="PF03167"/>
    </source>
</evidence>
<keyword evidence="3" id="KW-1185">Reference proteome</keyword>
<dbReference type="CDD" id="cd10033">
    <property type="entry name" value="UDG_like"/>
    <property type="match status" value="1"/>
</dbReference>
<dbReference type="InterPro" id="IPR047124">
    <property type="entry name" value="HI_0220.2"/>
</dbReference>
<accession>A0ABP9Q0N9</accession>
<dbReference type="InterPro" id="IPR036895">
    <property type="entry name" value="Uracil-DNA_glycosylase-like_sf"/>
</dbReference>